<dbReference type="Gene3D" id="3.30.420.40">
    <property type="match status" value="2"/>
</dbReference>
<evidence type="ECO:0000259" key="5">
    <source>
        <dbReference type="Pfam" id="PF01869"/>
    </source>
</evidence>
<dbReference type="InterPro" id="IPR002731">
    <property type="entry name" value="ATPase_BadF"/>
</dbReference>
<evidence type="ECO:0000256" key="4">
    <source>
        <dbReference type="ARBA" id="ARBA00023014"/>
    </source>
</evidence>
<dbReference type="CDD" id="cd24104">
    <property type="entry name" value="ASKHA_NBD_benz_CoA_BcrA_BadF"/>
    <property type="match status" value="1"/>
</dbReference>
<dbReference type="NCBIfam" id="TIGR00241">
    <property type="entry name" value="CoA_E_activ"/>
    <property type="match status" value="1"/>
</dbReference>
<keyword evidence="2" id="KW-0479">Metal-binding</keyword>
<dbReference type="AlphaFoldDB" id="A0A7C5QRV9"/>
<feature type="domain" description="ATPase BadF/BadG/BcrA/BcrD type" evidence="5">
    <location>
        <begin position="7"/>
        <end position="256"/>
    </location>
</feature>
<accession>A0A7C5QRV9</accession>
<dbReference type="InterPro" id="IPR008275">
    <property type="entry name" value="CoA_E_activase_dom"/>
</dbReference>
<evidence type="ECO:0000313" key="6">
    <source>
        <dbReference type="EMBL" id="HHK68913.1"/>
    </source>
</evidence>
<name>A0A7C5QRV9_CALS0</name>
<gene>
    <name evidence="6" type="ORF">ENM11_07165</name>
</gene>
<protein>
    <submittedName>
        <fullName evidence="6">2-hydroxyglutaryl-CoA dehydratase</fullName>
    </submittedName>
</protein>
<dbReference type="GO" id="GO:0046872">
    <property type="term" value="F:metal ion binding"/>
    <property type="evidence" value="ECO:0007669"/>
    <property type="project" value="UniProtKB-KW"/>
</dbReference>
<dbReference type="EMBL" id="DRWN01000059">
    <property type="protein sequence ID" value="HHK68913.1"/>
    <property type="molecule type" value="Genomic_DNA"/>
</dbReference>
<keyword evidence="4" id="KW-0411">Iron-sulfur</keyword>
<dbReference type="GO" id="GO:0051536">
    <property type="term" value="F:iron-sulfur cluster binding"/>
    <property type="evidence" value="ECO:0007669"/>
    <property type="project" value="UniProtKB-KW"/>
</dbReference>
<comment type="caution">
    <text evidence="6">The sequence shown here is derived from an EMBL/GenBank/DDBJ whole genome shotgun (WGS) entry which is preliminary data.</text>
</comment>
<dbReference type="PANTHER" id="PTHR32329">
    <property type="entry name" value="BIFUNCTIONAL PROTEIN [INCLUDES 2-HYDROXYACYL-COA DEHYDRATASE (N-TER) AND ITS ACTIVATOR DOMAIN (C_TERM)-RELATED"/>
    <property type="match status" value="1"/>
</dbReference>
<reference evidence="6" key="1">
    <citation type="journal article" date="2020" name="mSystems">
        <title>Genome- and Community-Level Interaction Insights into Carbon Utilization and Element Cycling Functions of Hydrothermarchaeota in Hydrothermal Sediment.</title>
        <authorList>
            <person name="Zhou Z."/>
            <person name="Liu Y."/>
            <person name="Xu W."/>
            <person name="Pan J."/>
            <person name="Luo Z.H."/>
            <person name="Li M."/>
        </authorList>
    </citation>
    <scope>NUCLEOTIDE SEQUENCE [LARGE SCALE GENOMIC DNA]</scope>
    <source>
        <strain evidence="6">SpSt-1056</strain>
    </source>
</reference>
<dbReference type="InterPro" id="IPR051805">
    <property type="entry name" value="Dehydratase_Activator_Redct"/>
</dbReference>
<dbReference type="InterPro" id="IPR043129">
    <property type="entry name" value="ATPase_NBD"/>
</dbReference>
<keyword evidence="3" id="KW-0408">Iron</keyword>
<evidence type="ECO:0000256" key="1">
    <source>
        <dbReference type="ARBA" id="ARBA00001966"/>
    </source>
</evidence>
<organism evidence="6">
    <name type="scientific">Caldiarchaeum subterraneum</name>
    <dbReference type="NCBI Taxonomy" id="311458"/>
    <lineage>
        <taxon>Archaea</taxon>
        <taxon>Nitrososphaerota</taxon>
        <taxon>Candidatus Caldarchaeales</taxon>
        <taxon>Candidatus Caldarchaeaceae</taxon>
        <taxon>Candidatus Caldarchaeum</taxon>
    </lineage>
</organism>
<sequence>MSEIYSVGVDAGSTYTKAAVIDGEGRLVATSILMTGVRINDAAKKAFNDVLQKSGISEKQVTILVGTGYGRYNITFGNMQVTEISCHAKGAHYLFPKTRTVLDMGGQDTKAIRINERGEVVDFCMNDKCAAGTGRFIEGAAKVLGLSLKEVGELSLKGKKPVKISSTCAVFAETETMEQLAWGNSIEDVLYGVHTSMAVRSIGLLRRVGIEPELTFTGGVSQNVGMIKCLEEQLNMKVNTSSLTMYCGAIGAALFGLEKVRASQLVAVRG</sequence>
<evidence type="ECO:0000256" key="2">
    <source>
        <dbReference type="ARBA" id="ARBA00022723"/>
    </source>
</evidence>
<dbReference type="PANTHER" id="PTHR32329:SF2">
    <property type="entry name" value="BIFUNCTIONAL PROTEIN [INCLUDES 2-HYDROXYACYL-COA DEHYDRATASE (N-TER) AND ITS ACTIVATOR DOMAIN (C_TERM)"/>
    <property type="match status" value="1"/>
</dbReference>
<evidence type="ECO:0000256" key="3">
    <source>
        <dbReference type="ARBA" id="ARBA00023004"/>
    </source>
</evidence>
<comment type="cofactor">
    <cofactor evidence="1">
        <name>[4Fe-4S] cluster</name>
        <dbReference type="ChEBI" id="CHEBI:49883"/>
    </cofactor>
</comment>
<dbReference type="SUPFAM" id="SSF53067">
    <property type="entry name" value="Actin-like ATPase domain"/>
    <property type="match status" value="1"/>
</dbReference>
<dbReference type="Pfam" id="PF01869">
    <property type="entry name" value="BcrAD_BadFG"/>
    <property type="match status" value="1"/>
</dbReference>
<proteinExistence type="predicted"/>